<evidence type="ECO:0000313" key="4">
    <source>
        <dbReference type="Proteomes" id="UP001620460"/>
    </source>
</evidence>
<dbReference type="Pfam" id="PF20256">
    <property type="entry name" value="MoCoBD_2"/>
    <property type="match status" value="2"/>
</dbReference>
<dbReference type="SUPFAM" id="SSF56003">
    <property type="entry name" value="Molybdenum cofactor-binding domain"/>
    <property type="match status" value="2"/>
</dbReference>
<dbReference type="InterPro" id="IPR036856">
    <property type="entry name" value="Ald_Oxase/Xan_DH_a/b_sf"/>
</dbReference>
<feature type="domain" description="Aldehyde oxidase/xanthine dehydrogenase a/b hammerhead" evidence="2">
    <location>
        <begin position="221"/>
        <end position="307"/>
    </location>
</feature>
<gene>
    <name evidence="3" type="ORF">ISP17_08430</name>
</gene>
<feature type="transmembrane region" description="Helical" evidence="1">
    <location>
        <begin position="21"/>
        <end position="44"/>
    </location>
</feature>
<dbReference type="InterPro" id="IPR037165">
    <property type="entry name" value="AldOxase/xan_DH_Mopterin-bd_sf"/>
</dbReference>
<evidence type="ECO:0000313" key="3">
    <source>
        <dbReference type="EMBL" id="MFK2903989.1"/>
    </source>
</evidence>
<dbReference type="SMART" id="SM01008">
    <property type="entry name" value="Ald_Xan_dh_C"/>
    <property type="match status" value="1"/>
</dbReference>
<sequence>MNKFLRHDPGTDAPASPSRRSFLIGAAAAGGGLMMAFAHASVLLPGQSPAQALASGGYDPNLWVHIAPDGTITVNVIRAEMGQHVGTALARILADELEADWSQVRINHVDTDPKWGTMVTGGSWSVWQSFPQLSQAGAAGRIAMIEEGARLLGAKPAACTARNSAVHAGSRSVSYAQIVQAGKLARTFSADELKAMPIKPPSERRLVGVDTAALDVPGKTNGSAVYGIDAEVDGMLYGAPKIPPTRNGSKVVAVDDSDAKSVKGYLRSITLEDPSNTVPGWVVVLADSTWAAMQAAAKVKVTWQNDDTASVSDKELEDESNRLIADPKAGSTVVDDEGVDAAFANAASALEQRYTTAAVSHFQLEPVNALALEKDGIWEIHTGNQWQSLILPTLAKALGVDEKQVVMRTYLLGGGFGRRLNGDYSVPAALAAKAVGKPVKLTLTRADDMRFDSFRSPSVQRLRMAFDKDGHVVAMQHDAAAGWPTKVLVPGFMPKGKNGEPYDPFSISGADHWYSVGKHRVRALSNDLANRAFRPGWLRSVGPGWTNWALESFMDEAAHKVGADPVQFRLKLLDATGKNAGNAPNAVGGAARQAAVVRHVAEMAGWGRGLPADTGLGVATSFGQERDMPTWVACAARVKVDRATGKVTVEKLFLAVDAGTVVHPDSALAQVQGASLWGLSMALHEGNAFDSGQIRDTNLDRYTPLRTMDVPALAIEFLPSTEVPVGLGEPATTVVGPAIGNAIFAATGARLRHIPIRPEDVLKALKQKA</sequence>
<dbReference type="PANTHER" id="PTHR47495:SF2">
    <property type="entry name" value="ALDEHYDE DEHYDROGENASE"/>
    <property type="match status" value="1"/>
</dbReference>
<keyword evidence="1" id="KW-0472">Membrane</keyword>
<protein>
    <submittedName>
        <fullName evidence="3">Xanthine dehydrogenase family protein molybdopterin-binding subunit</fullName>
    </submittedName>
</protein>
<dbReference type="InterPro" id="IPR006311">
    <property type="entry name" value="TAT_signal"/>
</dbReference>
<dbReference type="SUPFAM" id="SSF54665">
    <property type="entry name" value="CO dehydrogenase molybdoprotein N-domain-like"/>
    <property type="match status" value="1"/>
</dbReference>
<dbReference type="InterPro" id="IPR008274">
    <property type="entry name" value="AldOxase/xan_DH_MoCoBD1"/>
</dbReference>
<keyword evidence="1" id="KW-1133">Transmembrane helix</keyword>
<dbReference type="RefSeq" id="WP_404632045.1">
    <property type="nucleotide sequence ID" value="NZ_JADIKM010000002.1"/>
</dbReference>
<dbReference type="InterPro" id="IPR052516">
    <property type="entry name" value="N-heterocyclic_Hydroxylase"/>
</dbReference>
<keyword evidence="4" id="KW-1185">Reference proteome</keyword>
<dbReference type="InterPro" id="IPR012368">
    <property type="entry name" value="OxRdtase_Mopterin-bd_su_IorB"/>
</dbReference>
<dbReference type="InterPro" id="IPR000674">
    <property type="entry name" value="Ald_Oxase/Xan_DH_a/b"/>
</dbReference>
<dbReference type="InterPro" id="IPR046867">
    <property type="entry name" value="AldOxase/xan_DH_MoCoBD2"/>
</dbReference>
<dbReference type="Proteomes" id="UP001620460">
    <property type="component" value="Unassembled WGS sequence"/>
</dbReference>
<dbReference type="Gene3D" id="3.30.365.10">
    <property type="entry name" value="Aldehyde oxidase/xanthine dehydrogenase, molybdopterin binding domain"/>
    <property type="match status" value="4"/>
</dbReference>
<organism evidence="3 4">
    <name type="scientific">Dyella ginsengisoli</name>
    <dbReference type="NCBI Taxonomy" id="363848"/>
    <lineage>
        <taxon>Bacteria</taxon>
        <taxon>Pseudomonadati</taxon>
        <taxon>Pseudomonadota</taxon>
        <taxon>Gammaproteobacteria</taxon>
        <taxon>Lysobacterales</taxon>
        <taxon>Rhodanobacteraceae</taxon>
        <taxon>Dyella</taxon>
    </lineage>
</organism>
<dbReference type="PIRSF" id="PIRSF036389">
    <property type="entry name" value="IOR_B"/>
    <property type="match status" value="1"/>
</dbReference>
<dbReference type="Pfam" id="PF02738">
    <property type="entry name" value="MoCoBD_1"/>
    <property type="match status" value="1"/>
</dbReference>
<dbReference type="PROSITE" id="PS51318">
    <property type="entry name" value="TAT"/>
    <property type="match status" value="1"/>
</dbReference>
<keyword evidence="1" id="KW-0812">Transmembrane</keyword>
<accession>A0ABW8JSL3</accession>
<dbReference type="EMBL" id="JADIKM010000002">
    <property type="protein sequence ID" value="MFK2903989.1"/>
    <property type="molecule type" value="Genomic_DNA"/>
</dbReference>
<proteinExistence type="predicted"/>
<dbReference type="Gene3D" id="3.90.1170.50">
    <property type="entry name" value="Aldehyde oxidase/xanthine dehydrogenase, a/b hammerhead"/>
    <property type="match status" value="1"/>
</dbReference>
<evidence type="ECO:0000256" key="1">
    <source>
        <dbReference type="SAM" id="Phobius"/>
    </source>
</evidence>
<name>A0ABW8JSL3_9GAMM</name>
<dbReference type="PANTHER" id="PTHR47495">
    <property type="entry name" value="ALDEHYDE DEHYDROGENASE"/>
    <property type="match status" value="1"/>
</dbReference>
<reference evidence="3 4" key="1">
    <citation type="submission" date="2020-10" db="EMBL/GenBank/DDBJ databases">
        <title>Phylogeny of dyella-like bacteria.</title>
        <authorList>
            <person name="Fu J."/>
        </authorList>
    </citation>
    <scope>NUCLEOTIDE SEQUENCE [LARGE SCALE GENOMIC DNA]</scope>
    <source>
        <strain evidence="3 4">Gsoil3046</strain>
    </source>
</reference>
<evidence type="ECO:0000259" key="2">
    <source>
        <dbReference type="SMART" id="SM01008"/>
    </source>
</evidence>
<comment type="caution">
    <text evidence="3">The sequence shown here is derived from an EMBL/GenBank/DDBJ whole genome shotgun (WGS) entry which is preliminary data.</text>
</comment>